<gene>
    <name evidence="9" type="primary">blaOXA</name>
    <name evidence="9" type="ORF">ACFFVF_16105</name>
</gene>
<dbReference type="Proteomes" id="UP001589607">
    <property type="component" value="Unassembled WGS sequence"/>
</dbReference>
<protein>
    <recommendedName>
        <fullName evidence="3 7">Beta-lactamase</fullName>
        <ecNumber evidence="3 7">3.5.2.6</ecNumber>
    </recommendedName>
</protein>
<comment type="catalytic activity">
    <reaction evidence="1 7">
        <text>a beta-lactam + H2O = a substituted beta-amino acid</text>
        <dbReference type="Rhea" id="RHEA:20401"/>
        <dbReference type="ChEBI" id="CHEBI:15377"/>
        <dbReference type="ChEBI" id="CHEBI:35627"/>
        <dbReference type="ChEBI" id="CHEBI:140347"/>
        <dbReference type="EC" id="3.5.2.6"/>
    </reaction>
</comment>
<evidence type="ECO:0000256" key="7">
    <source>
        <dbReference type="RuleBase" id="RU361140"/>
    </source>
</evidence>
<comment type="caution">
    <text evidence="9">The sequence shown here is derived from an EMBL/GenBank/DDBJ whole genome shotgun (WGS) entry which is preliminary data.</text>
</comment>
<evidence type="ECO:0000313" key="10">
    <source>
        <dbReference type="Proteomes" id="UP001589607"/>
    </source>
</evidence>
<evidence type="ECO:0000256" key="1">
    <source>
        <dbReference type="ARBA" id="ARBA00001526"/>
    </source>
</evidence>
<dbReference type="EMBL" id="JBHMEY010000067">
    <property type="protein sequence ID" value="MFB9098042.1"/>
    <property type="molecule type" value="Genomic_DNA"/>
</dbReference>
<evidence type="ECO:0000256" key="2">
    <source>
        <dbReference type="ARBA" id="ARBA00007898"/>
    </source>
</evidence>
<evidence type="ECO:0000256" key="5">
    <source>
        <dbReference type="ARBA" id="ARBA00022801"/>
    </source>
</evidence>
<dbReference type="InterPro" id="IPR002137">
    <property type="entry name" value="Beta-lactam_class-D_AS"/>
</dbReference>
<dbReference type="InterPro" id="IPR012338">
    <property type="entry name" value="Beta-lactam/transpept-like"/>
</dbReference>
<dbReference type="EC" id="3.5.2.6" evidence="3 7"/>
<evidence type="ECO:0000259" key="8">
    <source>
        <dbReference type="Pfam" id="PF00905"/>
    </source>
</evidence>
<evidence type="ECO:0000256" key="4">
    <source>
        <dbReference type="ARBA" id="ARBA00022729"/>
    </source>
</evidence>
<comment type="similarity">
    <text evidence="2 7">Belongs to the class-D beta-lactamase family.</text>
</comment>
<dbReference type="InterPro" id="IPR050515">
    <property type="entry name" value="Beta-lactam/transpept"/>
</dbReference>
<dbReference type="SUPFAM" id="SSF56601">
    <property type="entry name" value="beta-lactamase/transpeptidase-like"/>
    <property type="match status" value="1"/>
</dbReference>
<evidence type="ECO:0000313" key="9">
    <source>
        <dbReference type="EMBL" id="MFB9098042.1"/>
    </source>
</evidence>
<name>A0ABV5GRQ3_9FLAO</name>
<organism evidence="9 10">
    <name type="scientific">Flavobacterium jumunjinense</name>
    <dbReference type="NCBI Taxonomy" id="998845"/>
    <lineage>
        <taxon>Bacteria</taxon>
        <taxon>Pseudomonadati</taxon>
        <taxon>Bacteroidota</taxon>
        <taxon>Flavobacteriia</taxon>
        <taxon>Flavobacteriales</taxon>
        <taxon>Flavobacteriaceae</taxon>
        <taxon>Flavobacterium</taxon>
    </lineage>
</organism>
<dbReference type="PANTHER" id="PTHR30627">
    <property type="entry name" value="PEPTIDOGLYCAN D,D-TRANSPEPTIDASE"/>
    <property type="match status" value="1"/>
</dbReference>
<dbReference type="PROSITE" id="PS00337">
    <property type="entry name" value="BETA_LACTAMASE_D"/>
    <property type="match status" value="1"/>
</dbReference>
<sequence length="285" mass="33054">MKNINTFFKMNKIIILFVLLISCKEKEAIKVSEPLEQTKEIITDAFQKIIDSATVNGSILVYDAKDDLYYSNDFEWANSGKLPASTFKIPNSIIALETGILENDSTVLKWDGKIRNMKNWNQDLTLKEAFHYSCVPCYQEIARKIGLEKMKSYVTQFNYGNIHIDSTTLDNFWLEGTSRINQFQQIEFLKKFYDASLPISKRTTEIMKSIMLIDKNNDYQLSAKTGWSTENGHNGWFVGYLEKDNCVYYFATNIEPKSTFNKEHFISTRKEITMKALRNLKIIAK</sequence>
<dbReference type="Pfam" id="PF00905">
    <property type="entry name" value="Transpeptidase"/>
    <property type="match status" value="1"/>
</dbReference>
<dbReference type="Gene3D" id="3.40.710.10">
    <property type="entry name" value="DD-peptidase/beta-lactamase superfamily"/>
    <property type="match status" value="1"/>
</dbReference>
<dbReference type="InterPro" id="IPR001460">
    <property type="entry name" value="PCN-bd_Tpept"/>
</dbReference>
<evidence type="ECO:0000256" key="6">
    <source>
        <dbReference type="ARBA" id="ARBA00023251"/>
    </source>
</evidence>
<keyword evidence="10" id="KW-1185">Reference proteome</keyword>
<dbReference type="PANTHER" id="PTHR30627:SF6">
    <property type="entry name" value="BETA-LACTAMASE YBXI-RELATED"/>
    <property type="match status" value="1"/>
</dbReference>
<keyword evidence="6 7" id="KW-0046">Antibiotic resistance</keyword>
<feature type="domain" description="Penicillin-binding protein transpeptidase" evidence="8">
    <location>
        <begin position="78"/>
        <end position="258"/>
    </location>
</feature>
<evidence type="ECO:0000256" key="3">
    <source>
        <dbReference type="ARBA" id="ARBA00012865"/>
    </source>
</evidence>
<keyword evidence="5 7" id="KW-0378">Hydrolase</keyword>
<dbReference type="RefSeq" id="WP_379678244.1">
    <property type="nucleotide sequence ID" value="NZ_CBCSGE010000003.1"/>
</dbReference>
<keyword evidence="4" id="KW-0732">Signal</keyword>
<reference evidence="9 10" key="1">
    <citation type="submission" date="2024-09" db="EMBL/GenBank/DDBJ databases">
        <authorList>
            <person name="Sun Q."/>
            <person name="Mori K."/>
        </authorList>
    </citation>
    <scope>NUCLEOTIDE SEQUENCE [LARGE SCALE GENOMIC DNA]</scope>
    <source>
        <strain evidence="9 10">CECT 7955</strain>
    </source>
</reference>
<dbReference type="GO" id="GO:0008800">
    <property type="term" value="F:beta-lactamase activity"/>
    <property type="evidence" value="ECO:0007669"/>
    <property type="project" value="UniProtKB-EC"/>
</dbReference>
<accession>A0ABV5GRQ3</accession>
<dbReference type="NCBIfam" id="NF012161">
    <property type="entry name" value="bla_class_D_main"/>
    <property type="match status" value="1"/>
</dbReference>
<dbReference type="PROSITE" id="PS51257">
    <property type="entry name" value="PROKAR_LIPOPROTEIN"/>
    <property type="match status" value="1"/>
</dbReference>
<proteinExistence type="inferred from homology"/>